<protein>
    <submittedName>
        <fullName evidence="2">Zf-HC2 domain-containing protein</fullName>
    </submittedName>
</protein>
<dbReference type="EMBL" id="JACEIQ010000001">
    <property type="protein sequence ID" value="MBA4492827.1"/>
    <property type="molecule type" value="Genomic_DNA"/>
</dbReference>
<dbReference type="RefSeq" id="WP_181750059.1">
    <property type="nucleotide sequence ID" value="NZ_JACEIQ010000001.1"/>
</dbReference>
<gene>
    <name evidence="2" type="ORF">H1191_00680</name>
</gene>
<evidence type="ECO:0000313" key="2">
    <source>
        <dbReference type="EMBL" id="MBA4492827.1"/>
    </source>
</evidence>
<dbReference type="Pfam" id="PF13490">
    <property type="entry name" value="zf-HC2"/>
    <property type="match status" value="1"/>
</dbReference>
<dbReference type="Proteomes" id="UP000535491">
    <property type="component" value="Unassembled WGS sequence"/>
</dbReference>
<name>A0A7W2A769_9BACL</name>
<feature type="domain" description="Putative zinc-finger" evidence="1">
    <location>
        <begin position="4"/>
        <end position="38"/>
    </location>
</feature>
<organism evidence="2 3">
    <name type="scientific">Paenactinomyces guangxiensis</name>
    <dbReference type="NCBI Taxonomy" id="1490290"/>
    <lineage>
        <taxon>Bacteria</taxon>
        <taxon>Bacillati</taxon>
        <taxon>Bacillota</taxon>
        <taxon>Bacilli</taxon>
        <taxon>Bacillales</taxon>
        <taxon>Thermoactinomycetaceae</taxon>
        <taxon>Paenactinomyces</taxon>
    </lineage>
</organism>
<evidence type="ECO:0000259" key="1">
    <source>
        <dbReference type="Pfam" id="PF13490"/>
    </source>
</evidence>
<reference evidence="2 3" key="1">
    <citation type="submission" date="2020-07" db="EMBL/GenBank/DDBJ databases">
        <authorList>
            <person name="Feng H."/>
        </authorList>
    </citation>
    <scope>NUCLEOTIDE SEQUENCE [LARGE SCALE GENOMIC DNA]</scope>
    <source>
        <strain evidence="3">s-10</strain>
    </source>
</reference>
<evidence type="ECO:0000313" key="3">
    <source>
        <dbReference type="Proteomes" id="UP000535491"/>
    </source>
</evidence>
<comment type="caution">
    <text evidence="2">The sequence shown here is derived from an EMBL/GenBank/DDBJ whole genome shotgun (WGS) entry which is preliminary data.</text>
</comment>
<accession>A0A7W2A769</accession>
<dbReference type="InterPro" id="IPR027383">
    <property type="entry name" value="Znf_put"/>
</dbReference>
<keyword evidence="3" id="KW-1185">Reference proteome</keyword>
<sequence length="249" mass="28431">MSSCREIDPLIQLFVDGEINFRERQILGEHIKVCSSCREQLNEMIVLVQGLEEIGVKERRRQKQLFLQPVKWAALCTSIILLAFVSPVHSVPSSNKPLHETETAGKDQPQEMLAMMTVLATQGEKLHIPDDEYIHVVQPRQIDSPPLSQTALIYPSAMPFFKHEQQPWLKKINQFVFVKVPDVRTLHTLLTTTGIRLEPDQLVEGQIEFPASMIIKTGENPQIETFQFPDNEQGISHWFNKMASQSALH</sequence>
<proteinExistence type="predicted"/>
<dbReference type="AlphaFoldDB" id="A0A7W2A769"/>